<sequence length="414" mass="46340">MSVIGADEDITQAAQFWGRRKREKMPKLLSDRLAKMLEKLRLAQAALADACARDLGQGVEEAEEYILECKRALVELAQAKLQRNKRGDDKAVAFFKLAQRVKDAEALQQGGFADADQLARRIVAGEDQDLVGVHDVAAKLAHDLAAMKRNMSIQELAITTYQDVAEKHIVQLQAALEGLAAQVKKHEHKLKTAAGTHKEKVRYNAKLTADGKEISQVLDQYNQLRAHGKLDRPAATLEQIRAAEFPWVDENREGLPACLRRLGVYATLRLCEAHNKVQRLEEEVQLVPKEMRQYLQYCRNRLCQVAERARAISQQLADLAGTDPAAHVLVKATGRYELDDTDAGADQTYLHGSLAKLMESKAYYSALLADGLERFRNVQGNVDIMSGMSRLVVEEYVDPLEEDDMNEENDAVMH</sequence>
<dbReference type="Proteomes" id="UP001489004">
    <property type="component" value="Unassembled WGS sequence"/>
</dbReference>
<evidence type="ECO:0000313" key="2">
    <source>
        <dbReference type="Proteomes" id="UP001489004"/>
    </source>
</evidence>
<protein>
    <submittedName>
        <fullName evidence="1">Uncharacterized protein</fullName>
    </submittedName>
</protein>
<reference evidence="1 2" key="1">
    <citation type="journal article" date="2024" name="Nat. Commun.">
        <title>Phylogenomics reveals the evolutionary origins of lichenization in chlorophyte algae.</title>
        <authorList>
            <person name="Puginier C."/>
            <person name="Libourel C."/>
            <person name="Otte J."/>
            <person name="Skaloud P."/>
            <person name="Haon M."/>
            <person name="Grisel S."/>
            <person name="Petersen M."/>
            <person name="Berrin J.G."/>
            <person name="Delaux P.M."/>
            <person name="Dal Grande F."/>
            <person name="Keller J."/>
        </authorList>
    </citation>
    <scope>NUCLEOTIDE SEQUENCE [LARGE SCALE GENOMIC DNA]</scope>
    <source>
        <strain evidence="1 2">SAG 2043</strain>
    </source>
</reference>
<comment type="caution">
    <text evidence="1">The sequence shown here is derived from an EMBL/GenBank/DDBJ whole genome shotgun (WGS) entry which is preliminary data.</text>
</comment>
<organism evidence="1 2">
    <name type="scientific">[Myrmecia] bisecta</name>
    <dbReference type="NCBI Taxonomy" id="41462"/>
    <lineage>
        <taxon>Eukaryota</taxon>
        <taxon>Viridiplantae</taxon>
        <taxon>Chlorophyta</taxon>
        <taxon>core chlorophytes</taxon>
        <taxon>Trebouxiophyceae</taxon>
        <taxon>Trebouxiales</taxon>
        <taxon>Trebouxiaceae</taxon>
        <taxon>Myrmecia</taxon>
    </lineage>
</organism>
<evidence type="ECO:0000313" key="1">
    <source>
        <dbReference type="EMBL" id="KAK9819841.1"/>
    </source>
</evidence>
<dbReference type="AlphaFoldDB" id="A0AAW1QEI7"/>
<accession>A0AAW1QEI7</accession>
<name>A0AAW1QEI7_9CHLO</name>
<dbReference type="EMBL" id="JALJOR010000003">
    <property type="protein sequence ID" value="KAK9819841.1"/>
    <property type="molecule type" value="Genomic_DNA"/>
</dbReference>
<keyword evidence="2" id="KW-1185">Reference proteome</keyword>
<gene>
    <name evidence="1" type="ORF">WJX72_003133</name>
</gene>
<proteinExistence type="predicted"/>